<dbReference type="Gene3D" id="3.40.525.10">
    <property type="entry name" value="CRAL-TRIO lipid binding domain"/>
    <property type="match status" value="1"/>
</dbReference>
<evidence type="ECO:0000313" key="2">
    <source>
        <dbReference type="EMBL" id="KAK3271321.1"/>
    </source>
</evidence>
<dbReference type="Pfam" id="PF13716">
    <property type="entry name" value="CRAL_TRIO_2"/>
    <property type="match status" value="1"/>
</dbReference>
<dbReference type="SMART" id="SM00516">
    <property type="entry name" value="SEC14"/>
    <property type="match status" value="1"/>
</dbReference>
<evidence type="ECO:0000259" key="1">
    <source>
        <dbReference type="SMART" id="SM00516"/>
    </source>
</evidence>
<sequence>MPSQDDPADNMENVAVPISNHNPGWLATTWQYFTTGDSAVAAAKEIEKENAFARKAMEAYIADYSDLEALDLIKTSGQDKLGRAIIWIVGRHLPAQGQDLERIKWFIFREVHKVADEGDFVVVYTHSETSWQENHPGVRWIRAEYEEIPAKFKDRMKRFYVVHPALWLRLLLRVMGPWATGGFWDKLEYISRVEFLWDYVEKGVCTFPDFVMEHDAELETQPLMDYGIVADPSGNPAMYAIGGYPGAPEMTEAHTEAHHRNTASGSFHG</sequence>
<protein>
    <recommendedName>
        <fullName evidence="1">CRAL-TRIO domain-containing protein</fullName>
    </recommendedName>
</protein>
<keyword evidence="3" id="KW-1185">Reference proteome</keyword>
<reference evidence="2 3" key="1">
    <citation type="journal article" date="2015" name="Genome Biol. Evol.">
        <title>Comparative Genomics of a Bacterivorous Green Alga Reveals Evolutionary Causalities and Consequences of Phago-Mixotrophic Mode of Nutrition.</title>
        <authorList>
            <person name="Burns J.A."/>
            <person name="Paasch A."/>
            <person name="Narechania A."/>
            <person name="Kim E."/>
        </authorList>
    </citation>
    <scope>NUCLEOTIDE SEQUENCE [LARGE SCALE GENOMIC DNA]</scope>
    <source>
        <strain evidence="2 3">PLY_AMNH</strain>
    </source>
</reference>
<dbReference type="PANTHER" id="PTHR48411:SF1">
    <property type="entry name" value="OS01G0948300 PROTEIN"/>
    <property type="match status" value="1"/>
</dbReference>
<dbReference type="SUPFAM" id="SSF52087">
    <property type="entry name" value="CRAL/TRIO domain"/>
    <property type="match status" value="1"/>
</dbReference>
<accession>A0AAE0L406</accession>
<dbReference type="AlphaFoldDB" id="A0AAE0L406"/>
<dbReference type="Proteomes" id="UP001190700">
    <property type="component" value="Unassembled WGS sequence"/>
</dbReference>
<feature type="domain" description="CRAL-TRIO" evidence="1">
    <location>
        <begin position="66"/>
        <end position="214"/>
    </location>
</feature>
<proteinExistence type="predicted"/>
<dbReference type="PANTHER" id="PTHR48411">
    <property type="entry name" value="OS01G0948300 PROTEIN"/>
    <property type="match status" value="1"/>
</dbReference>
<name>A0AAE0L406_9CHLO</name>
<dbReference type="InterPro" id="IPR036865">
    <property type="entry name" value="CRAL-TRIO_dom_sf"/>
</dbReference>
<organism evidence="2 3">
    <name type="scientific">Cymbomonas tetramitiformis</name>
    <dbReference type="NCBI Taxonomy" id="36881"/>
    <lineage>
        <taxon>Eukaryota</taxon>
        <taxon>Viridiplantae</taxon>
        <taxon>Chlorophyta</taxon>
        <taxon>Pyramimonadophyceae</taxon>
        <taxon>Pyramimonadales</taxon>
        <taxon>Pyramimonadaceae</taxon>
        <taxon>Cymbomonas</taxon>
    </lineage>
</organism>
<dbReference type="InterPro" id="IPR001251">
    <property type="entry name" value="CRAL-TRIO_dom"/>
</dbReference>
<comment type="caution">
    <text evidence="2">The sequence shown here is derived from an EMBL/GenBank/DDBJ whole genome shotgun (WGS) entry which is preliminary data.</text>
</comment>
<dbReference type="EMBL" id="LGRX02009847">
    <property type="protein sequence ID" value="KAK3271321.1"/>
    <property type="molecule type" value="Genomic_DNA"/>
</dbReference>
<gene>
    <name evidence="2" type="ORF">CYMTET_20321</name>
</gene>
<dbReference type="CDD" id="cd00170">
    <property type="entry name" value="SEC14"/>
    <property type="match status" value="1"/>
</dbReference>
<evidence type="ECO:0000313" key="3">
    <source>
        <dbReference type="Proteomes" id="UP001190700"/>
    </source>
</evidence>